<comment type="caution">
    <text evidence="1">The sequence shown here is derived from an EMBL/GenBank/DDBJ whole genome shotgun (WGS) entry which is preliminary data.</text>
</comment>
<gene>
    <name evidence="1" type="ORF">HOLleu_07096</name>
</gene>
<name>A0A9Q1CG80_HOLLE</name>
<evidence type="ECO:0000313" key="1">
    <source>
        <dbReference type="EMBL" id="KAJ8044365.1"/>
    </source>
</evidence>
<accession>A0A9Q1CG80</accession>
<dbReference type="AlphaFoldDB" id="A0A9Q1CG80"/>
<reference evidence="1" key="1">
    <citation type="submission" date="2021-10" db="EMBL/GenBank/DDBJ databases">
        <title>Tropical sea cucumber genome reveals ecological adaptation and Cuvierian tubules defense mechanism.</title>
        <authorList>
            <person name="Chen T."/>
        </authorList>
    </citation>
    <scope>NUCLEOTIDE SEQUENCE</scope>
    <source>
        <strain evidence="1">Nanhai2018</strain>
        <tissue evidence="1">Muscle</tissue>
    </source>
</reference>
<protein>
    <submittedName>
        <fullName evidence="1">Uncharacterized protein</fullName>
    </submittedName>
</protein>
<dbReference type="AntiFam" id="ANF00013">
    <property type="entry name" value="tRNA translation"/>
</dbReference>
<evidence type="ECO:0000313" key="2">
    <source>
        <dbReference type="Proteomes" id="UP001152320"/>
    </source>
</evidence>
<keyword evidence="2" id="KW-1185">Reference proteome</keyword>
<organism evidence="1 2">
    <name type="scientific">Holothuria leucospilota</name>
    <name type="common">Black long sea cucumber</name>
    <name type="synonym">Mertensiothuria leucospilota</name>
    <dbReference type="NCBI Taxonomy" id="206669"/>
    <lineage>
        <taxon>Eukaryota</taxon>
        <taxon>Metazoa</taxon>
        <taxon>Echinodermata</taxon>
        <taxon>Eleutherozoa</taxon>
        <taxon>Echinozoa</taxon>
        <taxon>Holothuroidea</taxon>
        <taxon>Aspidochirotacea</taxon>
        <taxon>Aspidochirotida</taxon>
        <taxon>Holothuriidae</taxon>
        <taxon>Holothuria</taxon>
    </lineage>
</organism>
<dbReference type="Proteomes" id="UP001152320">
    <property type="component" value="Chromosome 3"/>
</dbReference>
<proteinExistence type="predicted"/>
<dbReference type="EMBL" id="JAIZAY010000003">
    <property type="protein sequence ID" value="KAJ8044365.1"/>
    <property type="molecule type" value="Genomic_DNA"/>
</dbReference>
<sequence length="72" mass="8357">MRSSEVKLRRPRKLNRQWVVPPNCIRRFLTDYSGQVVRASDLQPEGLGFKSWPGHTKDFKNGNYCLCAWCSA</sequence>